<protein>
    <submittedName>
        <fullName evidence="3">AAA family ATPase</fullName>
    </submittedName>
</protein>
<dbReference type="Proteomes" id="UP001207654">
    <property type="component" value="Unassembled WGS sequence"/>
</dbReference>
<dbReference type="Pfam" id="PF13175">
    <property type="entry name" value="AAA_15"/>
    <property type="match status" value="1"/>
</dbReference>
<dbReference type="InterPro" id="IPR003959">
    <property type="entry name" value="ATPase_AAA_core"/>
</dbReference>
<accession>A0ABT3ZW66</accession>
<dbReference type="InterPro" id="IPR041685">
    <property type="entry name" value="AAA_GajA/Old/RecF-like"/>
</dbReference>
<dbReference type="SUPFAM" id="SSF52540">
    <property type="entry name" value="P-loop containing nucleoside triphosphate hydrolases"/>
    <property type="match status" value="1"/>
</dbReference>
<evidence type="ECO:0000259" key="1">
    <source>
        <dbReference type="Pfam" id="PF13175"/>
    </source>
</evidence>
<sequence>MEKLKLKRLKIEKFRNVKPGTELHFRDSLNVLLGRNGTGKTTLLNLIVQLLRWDFSQMLEEEFALEYELETPDGTMLLRVRNEVLERLGLDFLRMLGTESPVERAGSSGELRIMLPSQEQLSLSFKGSKLWMELPDEAPPIAIEYSSPLVGEAMLGNMFLAMDRLFDARREPEEGGRWGRVLISTFPLFRIRRFDESLAYLEHITKSPSLFKTIRQGEGSDYVTTSGEGEPGGFAGHVRRTIKSAPDIDEVRLNTADTSASFLKRVVELLGFQSAQMRLQRTARTPPPNEQLIFGNLQFDFTRQDGSIINHSVLSYGQKRLLAFYYYQACNPGCLVADELVNGMHHEWIDACLEDIGDRQAFLTSQNPLLLDYLSFESAEEVRSSFVLCRTELHEGREQMVWENMTAEDSEGFFKAYQVAIQHVSELLRTRGLW</sequence>
<dbReference type="Gene3D" id="3.40.50.300">
    <property type="entry name" value="P-loop containing nucleotide triphosphate hydrolases"/>
    <property type="match status" value="2"/>
</dbReference>
<proteinExistence type="predicted"/>
<comment type="caution">
    <text evidence="3">The sequence shown here is derived from an EMBL/GenBank/DDBJ whole genome shotgun (WGS) entry which is preliminary data.</text>
</comment>
<dbReference type="Pfam" id="PF13304">
    <property type="entry name" value="AAA_21"/>
    <property type="match status" value="1"/>
</dbReference>
<name>A0ABT3ZW66_9BACT</name>
<dbReference type="RefSeq" id="WP_267532652.1">
    <property type="nucleotide sequence ID" value="NZ_JAPNKA010000001.1"/>
</dbReference>
<dbReference type="InterPro" id="IPR027417">
    <property type="entry name" value="P-loop_NTPase"/>
</dbReference>
<reference evidence="3 4" key="1">
    <citation type="submission" date="2022-11" db="EMBL/GenBank/DDBJ databases">
        <title>Minimal conservation of predation-associated metabolite biosynthetic gene clusters underscores biosynthetic potential of Myxococcota including descriptions for ten novel species: Archangium lansinium sp. nov., Myxococcus landrumus sp. nov., Nannocystis bai.</title>
        <authorList>
            <person name="Ahearne A."/>
            <person name="Stevens C."/>
            <person name="Phillips K."/>
        </authorList>
    </citation>
    <scope>NUCLEOTIDE SEQUENCE [LARGE SCALE GENOMIC DNA]</scope>
    <source>
        <strain evidence="3 4">MIWBW</strain>
    </source>
</reference>
<feature type="domain" description="ATPase AAA-type core" evidence="2">
    <location>
        <begin position="280"/>
        <end position="372"/>
    </location>
</feature>
<dbReference type="PANTHER" id="PTHR32182:SF22">
    <property type="entry name" value="ATP-DEPENDENT ENDONUCLEASE, OLD FAMILY-RELATED"/>
    <property type="match status" value="1"/>
</dbReference>
<evidence type="ECO:0000313" key="4">
    <source>
        <dbReference type="Proteomes" id="UP001207654"/>
    </source>
</evidence>
<dbReference type="PANTHER" id="PTHR32182">
    <property type="entry name" value="DNA REPLICATION AND REPAIR PROTEIN RECF"/>
    <property type="match status" value="1"/>
</dbReference>
<organism evidence="3 4">
    <name type="scientific">Archangium lansingense</name>
    <dbReference type="NCBI Taxonomy" id="2995310"/>
    <lineage>
        <taxon>Bacteria</taxon>
        <taxon>Pseudomonadati</taxon>
        <taxon>Myxococcota</taxon>
        <taxon>Myxococcia</taxon>
        <taxon>Myxococcales</taxon>
        <taxon>Cystobacterineae</taxon>
        <taxon>Archangiaceae</taxon>
        <taxon>Archangium</taxon>
    </lineage>
</organism>
<keyword evidence="4" id="KW-1185">Reference proteome</keyword>
<feature type="domain" description="Endonuclease GajA/Old nuclease/RecF-like AAA" evidence="1">
    <location>
        <begin position="5"/>
        <end position="54"/>
    </location>
</feature>
<gene>
    <name evidence="3" type="ORF">OV287_04075</name>
</gene>
<dbReference type="EMBL" id="JAPNKA010000001">
    <property type="protein sequence ID" value="MCY1073653.1"/>
    <property type="molecule type" value="Genomic_DNA"/>
</dbReference>
<evidence type="ECO:0000313" key="3">
    <source>
        <dbReference type="EMBL" id="MCY1073653.1"/>
    </source>
</evidence>
<evidence type="ECO:0000259" key="2">
    <source>
        <dbReference type="Pfam" id="PF13304"/>
    </source>
</evidence>